<keyword evidence="2" id="KW-0393">Immunoglobulin domain</keyword>
<evidence type="ECO:0000259" key="4">
    <source>
        <dbReference type="PROSITE" id="PS50835"/>
    </source>
</evidence>
<evidence type="ECO:0000256" key="3">
    <source>
        <dbReference type="SAM" id="SignalP"/>
    </source>
</evidence>
<keyword evidence="1" id="KW-0325">Glycoprotein</keyword>
<dbReference type="PROSITE" id="PS00290">
    <property type="entry name" value="IG_MHC"/>
    <property type="match status" value="1"/>
</dbReference>
<proteinExistence type="predicted"/>
<dbReference type="InterPro" id="IPR003006">
    <property type="entry name" value="Ig/MHC_CS"/>
</dbReference>
<evidence type="ECO:0000313" key="6">
    <source>
        <dbReference type="Proteomes" id="UP000261540"/>
    </source>
</evidence>
<dbReference type="InterPro" id="IPR013783">
    <property type="entry name" value="Ig-like_fold"/>
</dbReference>
<dbReference type="GeneTree" id="ENSGT01120000271825"/>
<feature type="signal peptide" evidence="3">
    <location>
        <begin position="1"/>
        <end position="18"/>
    </location>
</feature>
<dbReference type="InterPro" id="IPR011162">
    <property type="entry name" value="MHC_I/II-like_Ag-recog"/>
</dbReference>
<keyword evidence="6" id="KW-1185">Reference proteome</keyword>
<dbReference type="AlphaFoldDB" id="A0A3B3RJP7"/>
<dbReference type="Gene3D" id="2.60.40.10">
    <property type="entry name" value="Immunoglobulins"/>
    <property type="match status" value="1"/>
</dbReference>
<dbReference type="Proteomes" id="UP000261540">
    <property type="component" value="Unplaced"/>
</dbReference>
<name>A0A3B3RJP7_9TELE</name>
<dbReference type="SUPFAM" id="SSF54452">
    <property type="entry name" value="MHC antigen-recognition domain"/>
    <property type="match status" value="1"/>
</dbReference>
<dbReference type="InterPro" id="IPR037055">
    <property type="entry name" value="MHC_I-like_Ag-recog_sf"/>
</dbReference>
<reference evidence="5" key="2">
    <citation type="submission" date="2025-09" db="UniProtKB">
        <authorList>
            <consortium name="Ensembl"/>
        </authorList>
    </citation>
    <scope>IDENTIFICATION</scope>
</reference>
<dbReference type="Pfam" id="PF07654">
    <property type="entry name" value="C1-set"/>
    <property type="match status" value="1"/>
</dbReference>
<dbReference type="GO" id="GO:0005615">
    <property type="term" value="C:extracellular space"/>
    <property type="evidence" value="ECO:0007669"/>
    <property type="project" value="TreeGrafter"/>
</dbReference>
<dbReference type="InterPro" id="IPR036179">
    <property type="entry name" value="Ig-like_dom_sf"/>
</dbReference>
<dbReference type="InterPro" id="IPR050208">
    <property type="entry name" value="MHC_class-I_related"/>
</dbReference>
<dbReference type="PANTHER" id="PTHR16675">
    <property type="entry name" value="MHC CLASS I-RELATED"/>
    <property type="match status" value="1"/>
</dbReference>
<protein>
    <recommendedName>
        <fullName evidence="4">Ig-like domain-containing protein</fullName>
    </recommendedName>
</protein>
<evidence type="ECO:0000256" key="1">
    <source>
        <dbReference type="ARBA" id="ARBA00023180"/>
    </source>
</evidence>
<evidence type="ECO:0000313" key="5">
    <source>
        <dbReference type="Ensembl" id="ENSPKIP00000018857.1"/>
    </source>
</evidence>
<dbReference type="PROSITE" id="PS50835">
    <property type="entry name" value="IG_LIKE"/>
    <property type="match status" value="1"/>
</dbReference>
<dbReference type="Pfam" id="PF00129">
    <property type="entry name" value="MHC_I"/>
    <property type="match status" value="1"/>
</dbReference>
<dbReference type="GO" id="GO:0009897">
    <property type="term" value="C:external side of plasma membrane"/>
    <property type="evidence" value="ECO:0007669"/>
    <property type="project" value="TreeGrafter"/>
</dbReference>
<dbReference type="Gene3D" id="3.30.500.10">
    <property type="entry name" value="MHC class I-like antigen recognition-like"/>
    <property type="match status" value="1"/>
</dbReference>
<dbReference type="InterPro" id="IPR007110">
    <property type="entry name" value="Ig-like_dom"/>
</dbReference>
<sequence length="307" mass="35068">MCLLTVIFHSCLLHGILFRGVTRTEYLEVITMDNVTVFSYNSTTRSRVPLPDWLKNHDGKQHWKDNNTIAILNQNNMAKAMEVVSQHINQTGGKARNHILRYGRCGLHPDGRSQGSLTHACNGREFMTFTLPTSNIQSNLNSTTQSLEKVERSQNFLKNQRSSYMRRKTFFFFLRVTCHVTGFYPWEVQVEWQKDGWLPLVEGVTSGEVLPNGDGTLQLKKTLTISGGNQRCVTIQSYTCLVQHSSLSQNITRTWGKENEHIFGLWGNLKVTWRKPHNMQTPLTWCYGSDSNHSPRTVLTTVPLCCC</sequence>
<feature type="domain" description="Ig-like" evidence="4">
    <location>
        <begin position="132"/>
        <end position="252"/>
    </location>
</feature>
<accession>A0A3B3RJP7</accession>
<keyword evidence="3" id="KW-0732">Signal</keyword>
<reference evidence="5" key="1">
    <citation type="submission" date="2025-08" db="UniProtKB">
        <authorList>
            <consortium name="Ensembl"/>
        </authorList>
    </citation>
    <scope>IDENTIFICATION</scope>
</reference>
<dbReference type="SUPFAM" id="SSF48726">
    <property type="entry name" value="Immunoglobulin"/>
    <property type="match status" value="1"/>
</dbReference>
<dbReference type="InterPro" id="IPR011161">
    <property type="entry name" value="MHC_I-like_Ag-recog"/>
</dbReference>
<feature type="chain" id="PRO_5017389617" description="Ig-like domain-containing protein" evidence="3">
    <location>
        <begin position="19"/>
        <end position="307"/>
    </location>
</feature>
<dbReference type="PANTHER" id="PTHR16675:SF237">
    <property type="entry name" value="MHC CLASS I ANTIGEN TRANSCRIPT VARIANT 1-RELATED"/>
    <property type="match status" value="1"/>
</dbReference>
<evidence type="ECO:0000256" key="2">
    <source>
        <dbReference type="ARBA" id="ARBA00023319"/>
    </source>
</evidence>
<dbReference type="Ensembl" id="ENSPKIT00000035692.1">
    <property type="protein sequence ID" value="ENSPKIP00000018857.1"/>
    <property type="gene ID" value="ENSPKIG00000004118.1"/>
</dbReference>
<dbReference type="GO" id="GO:0006955">
    <property type="term" value="P:immune response"/>
    <property type="evidence" value="ECO:0007669"/>
    <property type="project" value="TreeGrafter"/>
</dbReference>
<dbReference type="InterPro" id="IPR003597">
    <property type="entry name" value="Ig_C1-set"/>
</dbReference>
<organism evidence="5 6">
    <name type="scientific">Paramormyrops kingsleyae</name>
    <dbReference type="NCBI Taxonomy" id="1676925"/>
    <lineage>
        <taxon>Eukaryota</taxon>
        <taxon>Metazoa</taxon>
        <taxon>Chordata</taxon>
        <taxon>Craniata</taxon>
        <taxon>Vertebrata</taxon>
        <taxon>Euteleostomi</taxon>
        <taxon>Actinopterygii</taxon>
        <taxon>Neopterygii</taxon>
        <taxon>Teleostei</taxon>
        <taxon>Osteoglossocephala</taxon>
        <taxon>Osteoglossomorpha</taxon>
        <taxon>Osteoglossiformes</taxon>
        <taxon>Mormyridae</taxon>
        <taxon>Paramormyrops</taxon>
    </lineage>
</organism>
<dbReference type="SMART" id="SM00407">
    <property type="entry name" value="IGc1"/>
    <property type="match status" value="1"/>
</dbReference>